<sequence>MAGTFNLVIAQRLARKTCIHCAKEIDIKSDEKRQMAKKIFSNFDKDLLKKEIVSRGITKEQWSRFMIE</sequence>
<dbReference type="EMBL" id="MWDB01000004">
    <property type="protein sequence ID" value="OQB42252.1"/>
    <property type="molecule type" value="Genomic_DNA"/>
</dbReference>
<dbReference type="InterPro" id="IPR027417">
    <property type="entry name" value="P-loop_NTPase"/>
</dbReference>
<dbReference type="AlphaFoldDB" id="A0A1V5ZQM3"/>
<gene>
    <name evidence="1" type="ORF">BWY04_00316</name>
</gene>
<protein>
    <submittedName>
        <fullName evidence="1">Uncharacterized protein</fullName>
    </submittedName>
</protein>
<accession>A0A1V5ZQM3</accession>
<comment type="caution">
    <text evidence="1">The sequence shown here is derived from an EMBL/GenBank/DDBJ whole genome shotgun (WGS) entry which is preliminary data.</text>
</comment>
<proteinExistence type="predicted"/>
<dbReference type="Gene3D" id="3.40.50.300">
    <property type="entry name" value="P-loop containing nucleotide triphosphate hydrolases"/>
    <property type="match status" value="1"/>
</dbReference>
<dbReference type="Proteomes" id="UP000485621">
    <property type="component" value="Unassembled WGS sequence"/>
</dbReference>
<organism evidence="1">
    <name type="scientific">candidate division CPR1 bacterium ADurb.Bin160</name>
    <dbReference type="NCBI Taxonomy" id="1852826"/>
    <lineage>
        <taxon>Bacteria</taxon>
        <taxon>candidate division CPR1</taxon>
    </lineage>
</organism>
<name>A0A1V5ZQM3_9BACT</name>
<evidence type="ECO:0000313" key="1">
    <source>
        <dbReference type="EMBL" id="OQB42252.1"/>
    </source>
</evidence>
<reference evidence="1" key="1">
    <citation type="submission" date="2017-02" db="EMBL/GenBank/DDBJ databases">
        <title>Delving into the versatile metabolic prowess of the omnipresent phylum Bacteroidetes.</title>
        <authorList>
            <person name="Nobu M.K."/>
            <person name="Mei R."/>
            <person name="Narihiro T."/>
            <person name="Kuroda K."/>
            <person name="Liu W.-T."/>
        </authorList>
    </citation>
    <scope>NUCLEOTIDE SEQUENCE</scope>
    <source>
        <strain evidence="1">ADurb.Bin160</strain>
    </source>
</reference>